<accession>A0A430A870</accession>
<evidence type="ECO:0000256" key="1">
    <source>
        <dbReference type="ARBA" id="ARBA00006464"/>
    </source>
</evidence>
<keyword evidence="5" id="KW-1185">Reference proteome</keyword>
<feature type="transmembrane region" description="Helical" evidence="2">
    <location>
        <begin position="12"/>
        <end position="35"/>
    </location>
</feature>
<organism evidence="4 5">
    <name type="scientific">Vagococcus fessus</name>
    <dbReference type="NCBI Taxonomy" id="120370"/>
    <lineage>
        <taxon>Bacteria</taxon>
        <taxon>Bacillati</taxon>
        <taxon>Bacillota</taxon>
        <taxon>Bacilli</taxon>
        <taxon>Lactobacillales</taxon>
        <taxon>Enterococcaceae</taxon>
        <taxon>Vagococcus</taxon>
    </lineage>
</organism>
<comment type="caution">
    <text evidence="4">The sequence shown here is derived from an EMBL/GenBank/DDBJ whole genome shotgun (WGS) entry which is preliminary data.</text>
</comment>
<dbReference type="EMBL" id="NGJY01000002">
    <property type="protein sequence ID" value="RSU03264.1"/>
    <property type="molecule type" value="Genomic_DNA"/>
</dbReference>
<keyword evidence="2" id="KW-0472">Membrane</keyword>
<feature type="domain" description="Bacterial sugar transferase" evidence="3">
    <location>
        <begin position="7"/>
        <end position="187"/>
    </location>
</feature>
<dbReference type="RefSeq" id="WP_126831474.1">
    <property type="nucleotide sequence ID" value="NZ_CBCRYB010000001.1"/>
</dbReference>
<dbReference type="InterPro" id="IPR003362">
    <property type="entry name" value="Bact_transf"/>
</dbReference>
<dbReference type="Pfam" id="PF02397">
    <property type="entry name" value="Bac_transf"/>
    <property type="match status" value="1"/>
</dbReference>
<dbReference type="GO" id="GO:0016780">
    <property type="term" value="F:phosphotransferase activity, for other substituted phosphate groups"/>
    <property type="evidence" value="ECO:0007669"/>
    <property type="project" value="TreeGrafter"/>
</dbReference>
<evidence type="ECO:0000313" key="4">
    <source>
        <dbReference type="EMBL" id="RSU03264.1"/>
    </source>
</evidence>
<gene>
    <name evidence="4" type="ORF">CBF31_05985</name>
</gene>
<keyword evidence="2" id="KW-1133">Transmembrane helix</keyword>
<proteinExistence type="inferred from homology"/>
<evidence type="ECO:0000313" key="5">
    <source>
        <dbReference type="Proteomes" id="UP000287101"/>
    </source>
</evidence>
<evidence type="ECO:0000259" key="3">
    <source>
        <dbReference type="Pfam" id="PF02397"/>
    </source>
</evidence>
<keyword evidence="2" id="KW-0812">Transmembrane</keyword>
<evidence type="ECO:0000256" key="2">
    <source>
        <dbReference type="SAM" id="Phobius"/>
    </source>
</evidence>
<comment type="similarity">
    <text evidence="1">Belongs to the bacterial sugar transferase family.</text>
</comment>
<sequence>MYQNYIKRFLDIIISLIALPFVLITLIPVAICIYIEDRGPIFYNAPRLGKGMKEFKMFKYRTMKVNAPDIRNEDGTTFNSESDIRVTKVGSFLRKTSIDELPQFFNVLVGNMSLIGPRPSPLGSKDMYPKEFFKKYEVKPGVTGLNQATLRNSATMEQRIKNDGYYSDNISFKLDCTILIKTFSSVILRKNINNH</sequence>
<dbReference type="PANTHER" id="PTHR30576">
    <property type="entry name" value="COLANIC BIOSYNTHESIS UDP-GLUCOSE LIPID CARRIER TRANSFERASE"/>
    <property type="match status" value="1"/>
</dbReference>
<keyword evidence="4" id="KW-0808">Transferase</keyword>
<name>A0A430A870_9ENTE</name>
<reference evidence="4 5" key="1">
    <citation type="submission" date="2017-05" db="EMBL/GenBank/DDBJ databases">
        <title>Vagococcus spp. assemblies.</title>
        <authorList>
            <person name="Gulvik C.A."/>
        </authorList>
    </citation>
    <scope>NUCLEOTIDE SEQUENCE [LARGE SCALE GENOMIC DNA]</scope>
    <source>
        <strain evidence="4 5">CCUG 41755</strain>
    </source>
</reference>
<dbReference type="OrthoDB" id="9808602at2"/>
<dbReference type="PANTHER" id="PTHR30576:SF0">
    <property type="entry name" value="UNDECAPRENYL-PHOSPHATE N-ACETYLGALACTOSAMINYL 1-PHOSPHATE TRANSFERASE-RELATED"/>
    <property type="match status" value="1"/>
</dbReference>
<protein>
    <submittedName>
        <fullName evidence="4">UDP-phosphate galactose phosphotransferase</fullName>
    </submittedName>
</protein>
<dbReference type="AlphaFoldDB" id="A0A430A870"/>
<dbReference type="Proteomes" id="UP000287101">
    <property type="component" value="Unassembled WGS sequence"/>
</dbReference>